<sequence>MREICVTHTARHRRRRDDSSVPSLEHLGKHGANGLERSGQIDINHVVPGVVVEFVELPVTSDSGVGDTDIDRSERFNARFNDQTNAGGVTDIGGHGKATLSGCLHQGDGLGQFGRCP</sequence>
<reference evidence="2" key="1">
    <citation type="submission" date="2020-05" db="EMBL/GenBank/DDBJ databases">
        <authorList>
            <person name="Chiriac C."/>
            <person name="Salcher M."/>
            <person name="Ghai R."/>
            <person name="Kavagutti S V."/>
        </authorList>
    </citation>
    <scope>NUCLEOTIDE SEQUENCE</scope>
</reference>
<feature type="region of interest" description="Disordered" evidence="1">
    <location>
        <begin position="1"/>
        <end position="38"/>
    </location>
</feature>
<gene>
    <name evidence="2" type="ORF">UFOPK1827_02005</name>
</gene>
<evidence type="ECO:0000313" key="2">
    <source>
        <dbReference type="EMBL" id="CAB4621291.1"/>
    </source>
</evidence>
<protein>
    <submittedName>
        <fullName evidence="2">Unannotated protein</fullName>
    </submittedName>
</protein>
<evidence type="ECO:0000256" key="1">
    <source>
        <dbReference type="SAM" id="MobiDB-lite"/>
    </source>
</evidence>
<dbReference type="EMBL" id="CAEZUO010000165">
    <property type="protein sequence ID" value="CAB4621291.1"/>
    <property type="molecule type" value="Genomic_DNA"/>
</dbReference>
<proteinExistence type="predicted"/>
<name>A0A6J6I4A4_9ZZZZ</name>
<dbReference type="AlphaFoldDB" id="A0A6J6I4A4"/>
<accession>A0A6J6I4A4</accession>
<organism evidence="2">
    <name type="scientific">freshwater metagenome</name>
    <dbReference type="NCBI Taxonomy" id="449393"/>
    <lineage>
        <taxon>unclassified sequences</taxon>
        <taxon>metagenomes</taxon>
        <taxon>ecological metagenomes</taxon>
    </lineage>
</organism>